<dbReference type="InterPro" id="IPR038222">
    <property type="entry name" value="DHHA2_dom_sf"/>
</dbReference>
<evidence type="ECO:0000313" key="2">
    <source>
        <dbReference type="Proteomes" id="UP001165065"/>
    </source>
</evidence>
<dbReference type="GO" id="GO:0004309">
    <property type="term" value="F:exopolyphosphatase activity"/>
    <property type="evidence" value="ECO:0007669"/>
    <property type="project" value="TreeGrafter"/>
</dbReference>
<dbReference type="PANTHER" id="PTHR12112">
    <property type="entry name" value="BNIP - RELATED"/>
    <property type="match status" value="1"/>
</dbReference>
<dbReference type="Gene3D" id="3.10.310.20">
    <property type="entry name" value="DHHA2 domain"/>
    <property type="match status" value="1"/>
</dbReference>
<dbReference type="Gene3D" id="3.90.1640.10">
    <property type="entry name" value="inorganic pyrophosphatase (n-terminal core)"/>
    <property type="match status" value="1"/>
</dbReference>
<evidence type="ECO:0008006" key="3">
    <source>
        <dbReference type="Google" id="ProtNLM"/>
    </source>
</evidence>
<protein>
    <recommendedName>
        <fullName evidence="3">DHHA2 domain-containing protein</fullName>
    </recommendedName>
</protein>
<dbReference type="OrthoDB" id="10600943at2759"/>
<dbReference type="Proteomes" id="UP001165065">
    <property type="component" value="Unassembled WGS sequence"/>
</dbReference>
<dbReference type="EMBL" id="BRYA01001451">
    <property type="protein sequence ID" value="GMI43354.1"/>
    <property type="molecule type" value="Genomic_DNA"/>
</dbReference>
<dbReference type="InterPro" id="IPR038763">
    <property type="entry name" value="DHH_sf"/>
</dbReference>
<sequence length="297" mass="32228">MFREVGISPQALLGVDDMLDFVSSNPGLDYTLTLVDHNVPDLPTSHPSTPRLTGRVANILDHHVDEGLQVPDGGRRVVRVPCGSTCTIVHSEGLLSGGFHWDVVGMKMLGTTIKVDTGDLSTSMGKTTPSDVLSLQTIMKELGDEGDDMGGMYKRVVDAKFNVDFWRGLDITEVKDMDFKTFSNVGVASVLLGAGDVKVKGGELGVGDGDLLVFMCMKIVEGKPEREIILVEGLGGGGLGEKVREGLERDEELGLEEVEKYERWGGKARAYKQRNEKASRKILGPKINEIVKGIKED</sequence>
<reference evidence="2" key="1">
    <citation type="journal article" date="2023" name="Commun. Biol.">
        <title>Genome analysis of Parmales, the sister group of diatoms, reveals the evolutionary specialization of diatoms from phago-mixotrophs to photoautotrophs.</title>
        <authorList>
            <person name="Ban H."/>
            <person name="Sato S."/>
            <person name="Yoshikawa S."/>
            <person name="Yamada K."/>
            <person name="Nakamura Y."/>
            <person name="Ichinomiya M."/>
            <person name="Sato N."/>
            <person name="Blanc-Mathieu R."/>
            <person name="Endo H."/>
            <person name="Kuwata A."/>
            <person name="Ogata H."/>
        </authorList>
    </citation>
    <scope>NUCLEOTIDE SEQUENCE [LARGE SCALE GENOMIC DNA]</scope>
</reference>
<comment type="caution">
    <text evidence="1">The sequence shown here is derived from an EMBL/GenBank/DDBJ whole genome shotgun (WGS) entry which is preliminary data.</text>
</comment>
<accession>A0A9W7LA25</accession>
<proteinExistence type="predicted"/>
<dbReference type="AlphaFoldDB" id="A0A9W7LA25"/>
<organism evidence="1 2">
    <name type="scientific">Triparma columacea</name>
    <dbReference type="NCBI Taxonomy" id="722753"/>
    <lineage>
        <taxon>Eukaryota</taxon>
        <taxon>Sar</taxon>
        <taxon>Stramenopiles</taxon>
        <taxon>Ochrophyta</taxon>
        <taxon>Bolidophyceae</taxon>
        <taxon>Parmales</taxon>
        <taxon>Triparmaceae</taxon>
        <taxon>Triparma</taxon>
    </lineage>
</organism>
<gene>
    <name evidence="1" type="ORF">TrCOL_g9822</name>
</gene>
<dbReference type="PANTHER" id="PTHR12112:SF39">
    <property type="entry name" value="EG:152A3.5 PROTEIN (FBGN0003116_PN PROTEIN)"/>
    <property type="match status" value="1"/>
</dbReference>
<name>A0A9W7LA25_9STRA</name>
<keyword evidence="2" id="KW-1185">Reference proteome</keyword>
<evidence type="ECO:0000313" key="1">
    <source>
        <dbReference type="EMBL" id="GMI43354.1"/>
    </source>
</evidence>
<dbReference type="SUPFAM" id="SSF64182">
    <property type="entry name" value="DHH phosphoesterases"/>
    <property type="match status" value="1"/>
</dbReference>
<dbReference type="GO" id="GO:0005737">
    <property type="term" value="C:cytoplasm"/>
    <property type="evidence" value="ECO:0007669"/>
    <property type="project" value="TreeGrafter"/>
</dbReference>